<organism evidence="2">
    <name type="scientific">uncultured Caudovirales phage</name>
    <dbReference type="NCBI Taxonomy" id="2100421"/>
    <lineage>
        <taxon>Viruses</taxon>
        <taxon>Duplodnaviria</taxon>
        <taxon>Heunggongvirae</taxon>
        <taxon>Uroviricota</taxon>
        <taxon>Caudoviricetes</taxon>
        <taxon>Peduoviridae</taxon>
        <taxon>Maltschvirus</taxon>
        <taxon>Maltschvirus maltsch</taxon>
    </lineage>
</organism>
<keyword evidence="1" id="KW-1133">Transmembrane helix</keyword>
<name>A0A6J5T089_9CAUD</name>
<reference evidence="2" key="1">
    <citation type="submission" date="2020-05" db="EMBL/GenBank/DDBJ databases">
        <authorList>
            <person name="Chiriac C."/>
            <person name="Salcher M."/>
            <person name="Ghai R."/>
            <person name="Kavagutti S V."/>
        </authorList>
    </citation>
    <scope>NUCLEOTIDE SEQUENCE</scope>
</reference>
<evidence type="ECO:0000256" key="1">
    <source>
        <dbReference type="SAM" id="Phobius"/>
    </source>
</evidence>
<protein>
    <submittedName>
        <fullName evidence="2">Uncharacterized protein</fullName>
    </submittedName>
</protein>
<feature type="transmembrane region" description="Helical" evidence="1">
    <location>
        <begin position="35"/>
        <end position="56"/>
    </location>
</feature>
<keyword evidence="1" id="KW-0472">Membrane</keyword>
<feature type="transmembrane region" description="Helical" evidence="1">
    <location>
        <begin position="68"/>
        <end position="89"/>
    </location>
</feature>
<keyword evidence="1" id="KW-0812">Transmembrane</keyword>
<sequence>MIFGYVTLLVAMILSSVAAYYSVLGLTAIFSAAKLPVIIMGGALEVGKVISAMWLHRNWKRSPWTYKAYLLPSLLFLMLLTSMGTFGFLSKAHNDQNLVSGDVSAKIAIYDEKIKTAKENIDVNRRALKQMDEAVDQVMSRSSDEKGAEKAVAIRRGQTKDRQRLLQEISAEQKTITQLNEERAPIAAEVRKVEAEVGPIKYIAALVYNDSPDSGVLEKAVRWVIMLIVGVFDPLAVVLILAGYRQIEWAREDKLAALKESAEKDIFEDGYKTPWPDQQPAYEPDDGPLTDNQIEQIKETVAKEFDIKDHPYLFTPAGSDTPPGIKPVGPQVYKPVPSDDTLEPCYKCGTTLINVPGIGPFCPNKDCDVADNTSGVEPIEITFKMPATMPVIETELPAGKPIESKQRPRYTIADHGKTIDVDGKTISMSILKDMHPDIYNEVFLAQADNSTKLKTPSLATFGIAFPTLPKRGDMFLHVVTLPSKLYKFNGSNWIPVDKSTTDSYTYNDDYLKFLETKISNGQITVDDLTDSEQENLNEYLNRNV</sequence>
<gene>
    <name evidence="2" type="ORF">UFOVP1636_23</name>
</gene>
<feature type="transmembrane region" description="Helical" evidence="1">
    <location>
        <begin position="220"/>
        <end position="244"/>
    </location>
</feature>
<evidence type="ECO:0000313" key="2">
    <source>
        <dbReference type="EMBL" id="CAB4220676.1"/>
    </source>
</evidence>
<dbReference type="EMBL" id="LR797503">
    <property type="protein sequence ID" value="CAB4220676.1"/>
    <property type="molecule type" value="Genomic_DNA"/>
</dbReference>
<proteinExistence type="predicted"/>
<accession>A0A6J5T089</accession>